<keyword evidence="3" id="KW-0133">Cell shape</keyword>
<dbReference type="Gene3D" id="2.40.10.340">
    <property type="entry name" value="Rod shape-determining protein MreC, domain 1"/>
    <property type="match status" value="1"/>
</dbReference>
<evidence type="ECO:0000259" key="7">
    <source>
        <dbReference type="Pfam" id="PF04085"/>
    </source>
</evidence>
<protein>
    <recommendedName>
        <fullName evidence="2">Cell shape-determining protein MreC</fullName>
    </recommendedName>
    <alternativeName>
        <fullName evidence="4">Cell shape protein MreC</fullName>
    </alternativeName>
</protein>
<reference evidence="8 9" key="1">
    <citation type="submission" date="2018-10" db="EMBL/GenBank/DDBJ databases">
        <title>Genomic Encyclopedia of Type Strains, Phase IV (KMG-IV): sequencing the most valuable type-strain genomes for metagenomic binning, comparative biology and taxonomic classification.</title>
        <authorList>
            <person name="Goeker M."/>
        </authorList>
    </citation>
    <scope>NUCLEOTIDE SEQUENCE [LARGE SCALE GENOMIC DNA]</scope>
    <source>
        <strain evidence="8 9">DSM 4734</strain>
    </source>
</reference>
<dbReference type="InterPro" id="IPR007221">
    <property type="entry name" value="MreC"/>
</dbReference>
<dbReference type="InterPro" id="IPR042175">
    <property type="entry name" value="Cell/Rod_MreC_2"/>
</dbReference>
<feature type="domain" description="Rod shape-determining protein MreC beta-barrel core" evidence="7">
    <location>
        <begin position="139"/>
        <end position="251"/>
    </location>
</feature>
<dbReference type="Gene3D" id="2.40.10.350">
    <property type="entry name" value="Rod shape-determining protein MreC, domain 2"/>
    <property type="match status" value="1"/>
</dbReference>
<dbReference type="InterPro" id="IPR042177">
    <property type="entry name" value="Cell/Rod_1"/>
</dbReference>
<dbReference type="RefSeq" id="WP_233350702.1">
    <property type="nucleotide sequence ID" value="NZ_RBIM01000003.1"/>
</dbReference>
<name>A0A495DE99_9PROT</name>
<dbReference type="GO" id="GO:0008360">
    <property type="term" value="P:regulation of cell shape"/>
    <property type="evidence" value="ECO:0007669"/>
    <property type="project" value="UniProtKB-KW"/>
</dbReference>
<evidence type="ECO:0000256" key="3">
    <source>
        <dbReference type="ARBA" id="ARBA00022960"/>
    </source>
</evidence>
<evidence type="ECO:0000313" key="9">
    <source>
        <dbReference type="Proteomes" id="UP000273675"/>
    </source>
</evidence>
<feature type="compositionally biased region" description="Acidic residues" evidence="5">
    <location>
        <begin position="304"/>
        <end position="315"/>
    </location>
</feature>
<dbReference type="EMBL" id="RBIM01000003">
    <property type="protein sequence ID" value="RKR00225.1"/>
    <property type="molecule type" value="Genomic_DNA"/>
</dbReference>
<evidence type="ECO:0000256" key="2">
    <source>
        <dbReference type="ARBA" id="ARBA00013855"/>
    </source>
</evidence>
<accession>A0A495DE99</accession>
<dbReference type="Pfam" id="PF04085">
    <property type="entry name" value="MreC"/>
    <property type="match status" value="1"/>
</dbReference>
<comment type="caution">
    <text evidence="8">The sequence shown here is derived from an EMBL/GenBank/DDBJ whole genome shotgun (WGS) entry which is preliminary data.</text>
</comment>
<evidence type="ECO:0000256" key="1">
    <source>
        <dbReference type="ARBA" id="ARBA00009369"/>
    </source>
</evidence>
<keyword evidence="6" id="KW-0812">Transmembrane</keyword>
<dbReference type="Proteomes" id="UP000273675">
    <property type="component" value="Unassembled WGS sequence"/>
</dbReference>
<organism evidence="8 9">
    <name type="scientific">Maricaulis maris</name>
    <dbReference type="NCBI Taxonomy" id="74318"/>
    <lineage>
        <taxon>Bacteria</taxon>
        <taxon>Pseudomonadati</taxon>
        <taxon>Pseudomonadota</taxon>
        <taxon>Alphaproteobacteria</taxon>
        <taxon>Maricaulales</taxon>
        <taxon>Maricaulaceae</taxon>
        <taxon>Maricaulis</taxon>
    </lineage>
</organism>
<keyword evidence="6" id="KW-1133">Transmembrane helix</keyword>
<dbReference type="GO" id="GO:0005886">
    <property type="term" value="C:plasma membrane"/>
    <property type="evidence" value="ECO:0007669"/>
    <property type="project" value="TreeGrafter"/>
</dbReference>
<dbReference type="PANTHER" id="PTHR34138:SF1">
    <property type="entry name" value="CELL SHAPE-DETERMINING PROTEIN MREC"/>
    <property type="match status" value="1"/>
</dbReference>
<evidence type="ECO:0000256" key="5">
    <source>
        <dbReference type="SAM" id="MobiDB-lite"/>
    </source>
</evidence>
<evidence type="ECO:0000256" key="4">
    <source>
        <dbReference type="ARBA" id="ARBA00032089"/>
    </source>
</evidence>
<dbReference type="InterPro" id="IPR055342">
    <property type="entry name" value="MreC_beta-barrel_core"/>
</dbReference>
<evidence type="ECO:0000256" key="6">
    <source>
        <dbReference type="SAM" id="Phobius"/>
    </source>
</evidence>
<dbReference type="AlphaFoldDB" id="A0A495DE99"/>
<comment type="similarity">
    <text evidence="1">Belongs to the MreC family.</text>
</comment>
<sequence>MASRRSTRQDAEQGVRFSRTLFIALLVISGALIAFDRPASRSAPFASFRAGFTDVSAPLLDLVAQPLRGIKNIGPYWRRQGELVEENAQLRQQLIEARYWEDLAYRQRDRIEVYEDALDVESAAIEDRIGAWTVADPRGPFVRARLIGRGSDAGIQDGYPVINLYGLVGRVYETGRRSARVLLLTDLNSRVPVMADRSNARAILVGDNSEFPRLDYVGRAPDIQAGDRIVSSGDDGILPRGLPVGEAVATREGGWRVRLYSDQAPVDFVWVWPYERVTPPDQEIEPVTPTQFPPTAVDAGANQDPDEDADEEAGEEVDRAPASGGDGNATEEAL</sequence>
<keyword evidence="6" id="KW-0472">Membrane</keyword>
<feature type="region of interest" description="Disordered" evidence="5">
    <location>
        <begin position="280"/>
        <end position="334"/>
    </location>
</feature>
<proteinExistence type="inferred from homology"/>
<evidence type="ECO:0000313" key="8">
    <source>
        <dbReference type="EMBL" id="RKR00225.1"/>
    </source>
</evidence>
<dbReference type="PANTHER" id="PTHR34138">
    <property type="entry name" value="CELL SHAPE-DETERMINING PROTEIN MREC"/>
    <property type="match status" value="1"/>
</dbReference>
<feature type="transmembrane region" description="Helical" evidence="6">
    <location>
        <begin position="21"/>
        <end position="39"/>
    </location>
</feature>
<gene>
    <name evidence="8" type="ORF">C7435_1426</name>
</gene>